<feature type="domain" description="HTH tetR-type" evidence="3">
    <location>
        <begin position="17"/>
        <end position="77"/>
    </location>
</feature>
<dbReference type="InterPro" id="IPR001647">
    <property type="entry name" value="HTH_TetR"/>
</dbReference>
<evidence type="ECO:0000256" key="2">
    <source>
        <dbReference type="PROSITE-ProRule" id="PRU00335"/>
    </source>
</evidence>
<dbReference type="Gene3D" id="1.10.357.10">
    <property type="entry name" value="Tetracycline Repressor, domain 2"/>
    <property type="match status" value="1"/>
</dbReference>
<keyword evidence="1 2" id="KW-0238">DNA-binding</keyword>
<dbReference type="OrthoDB" id="9811084at2"/>
<name>A0A1X7N667_9HYPH</name>
<dbReference type="RefSeq" id="WP_085463330.1">
    <property type="nucleotide sequence ID" value="NZ_FXBL01000004.1"/>
</dbReference>
<feature type="DNA-binding region" description="H-T-H motif" evidence="2">
    <location>
        <begin position="40"/>
        <end position="59"/>
    </location>
</feature>
<protein>
    <submittedName>
        <fullName evidence="4">Transcriptional regulator, TetR family</fullName>
    </submittedName>
</protein>
<keyword evidence="5" id="KW-1185">Reference proteome</keyword>
<dbReference type="PROSITE" id="PS50977">
    <property type="entry name" value="HTH_TETR_2"/>
    <property type="match status" value="1"/>
</dbReference>
<evidence type="ECO:0000259" key="3">
    <source>
        <dbReference type="PROSITE" id="PS50977"/>
    </source>
</evidence>
<dbReference type="InterPro" id="IPR039532">
    <property type="entry name" value="TetR_C_Firmicutes"/>
</dbReference>
<evidence type="ECO:0000313" key="4">
    <source>
        <dbReference type="EMBL" id="SMH31999.1"/>
    </source>
</evidence>
<dbReference type="InterPro" id="IPR009057">
    <property type="entry name" value="Homeodomain-like_sf"/>
</dbReference>
<reference evidence="4 5" key="1">
    <citation type="submission" date="2017-04" db="EMBL/GenBank/DDBJ databases">
        <authorList>
            <person name="Afonso C.L."/>
            <person name="Miller P.J."/>
            <person name="Scott M.A."/>
            <person name="Spackman E."/>
            <person name="Goraichik I."/>
            <person name="Dimitrov K.M."/>
            <person name="Suarez D.L."/>
            <person name="Swayne D.E."/>
        </authorList>
    </citation>
    <scope>NUCLEOTIDE SEQUENCE [LARGE SCALE GENOMIC DNA]</scope>
    <source>
        <strain evidence="4 5">B5P</strain>
    </source>
</reference>
<dbReference type="EMBL" id="FXBL01000004">
    <property type="protein sequence ID" value="SMH31999.1"/>
    <property type="molecule type" value="Genomic_DNA"/>
</dbReference>
<dbReference type="Proteomes" id="UP000193083">
    <property type="component" value="Unassembled WGS sequence"/>
</dbReference>
<accession>A0A1X7N667</accession>
<gene>
    <name evidence="4" type="ORF">SAMN02982922_1221</name>
</gene>
<dbReference type="GO" id="GO:0003677">
    <property type="term" value="F:DNA binding"/>
    <property type="evidence" value="ECO:0007669"/>
    <property type="project" value="UniProtKB-UniRule"/>
</dbReference>
<evidence type="ECO:0000256" key="1">
    <source>
        <dbReference type="ARBA" id="ARBA00023125"/>
    </source>
</evidence>
<organism evidence="4 5">
    <name type="scientific">Mesorhizobium australicum</name>
    <dbReference type="NCBI Taxonomy" id="536018"/>
    <lineage>
        <taxon>Bacteria</taxon>
        <taxon>Pseudomonadati</taxon>
        <taxon>Pseudomonadota</taxon>
        <taxon>Alphaproteobacteria</taxon>
        <taxon>Hyphomicrobiales</taxon>
        <taxon>Phyllobacteriaceae</taxon>
        <taxon>Mesorhizobium</taxon>
    </lineage>
</organism>
<sequence length="203" mass="22272">MAIVQSARPRAEDPRFQRSLKALVDAVSELLDREPLQDLSITRIVEAAGVTRPTFYQHFADLPDAARRAGLARLADAFPIPQPAAALAGMATAEMRGQIERHTLPVLTHLRAHRDFYVRVLEGGGNVAFFEEIVAFVAQRMLPEAFEIAARKGLAARDDLMAVLAGGIMWLVIRWLRGEIDGDPEAMTRRISGVATTMIKSGS</sequence>
<proteinExistence type="predicted"/>
<dbReference type="AlphaFoldDB" id="A0A1X7N667"/>
<dbReference type="Pfam" id="PF14278">
    <property type="entry name" value="TetR_C_8"/>
    <property type="match status" value="1"/>
</dbReference>
<evidence type="ECO:0000313" key="5">
    <source>
        <dbReference type="Proteomes" id="UP000193083"/>
    </source>
</evidence>
<dbReference type="SUPFAM" id="SSF46689">
    <property type="entry name" value="Homeodomain-like"/>
    <property type="match status" value="1"/>
</dbReference>
<dbReference type="Pfam" id="PF00440">
    <property type="entry name" value="TetR_N"/>
    <property type="match status" value="1"/>
</dbReference>